<proteinExistence type="predicted"/>
<keyword evidence="3" id="KW-1185">Reference proteome</keyword>
<feature type="signal peptide" evidence="1">
    <location>
        <begin position="1"/>
        <end position="22"/>
    </location>
</feature>
<name>A0A934Q0D3_9BURK</name>
<evidence type="ECO:0000256" key="1">
    <source>
        <dbReference type="SAM" id="SignalP"/>
    </source>
</evidence>
<accession>A0A934Q0D3</accession>
<evidence type="ECO:0000313" key="2">
    <source>
        <dbReference type="EMBL" id="MBK0391977.1"/>
    </source>
</evidence>
<comment type="caution">
    <text evidence="2">The sequence shown here is derived from an EMBL/GenBank/DDBJ whole genome shotgun (WGS) entry which is preliminary data.</text>
</comment>
<protein>
    <recommendedName>
        <fullName evidence="4">Lipoprotein</fullName>
    </recommendedName>
</protein>
<evidence type="ECO:0000313" key="3">
    <source>
        <dbReference type="Proteomes" id="UP000617041"/>
    </source>
</evidence>
<dbReference type="EMBL" id="JAEDAO010000001">
    <property type="protein sequence ID" value="MBK0391977.1"/>
    <property type="molecule type" value="Genomic_DNA"/>
</dbReference>
<feature type="chain" id="PRO_5037182506" description="Lipoprotein" evidence="1">
    <location>
        <begin position="23"/>
        <end position="190"/>
    </location>
</feature>
<sequence>MKSIWKLAAVVAVATLASCGGGGGDDAPTTLVAASDTSLSVNPTTGAALVTAVTGQAFTFTGGAAPLGTTAATTVTLNGGAAPTFAIAEGNNSATGNLQFGSCIFVVTTSSFPASHALATGKTVTVNPCNLNVATAGAVANGVATSRSVALVLGAASSVGASVTVGVNPGGALTLNGNIVTTVTLKPVTG</sequence>
<dbReference type="RefSeq" id="WP_200786944.1">
    <property type="nucleotide sequence ID" value="NZ_JAEDAO010000001.1"/>
</dbReference>
<dbReference type="AlphaFoldDB" id="A0A934Q0D3"/>
<keyword evidence="1" id="KW-0732">Signal</keyword>
<reference evidence="2" key="1">
    <citation type="submission" date="2020-12" db="EMBL/GenBank/DDBJ databases">
        <title>Ramlibacter sp. nov., isolated from a freshwater alga, Cryptomonas.</title>
        <authorList>
            <person name="Kim H.M."/>
            <person name="Jeon C.O."/>
        </authorList>
    </citation>
    <scope>NUCLEOTIDE SEQUENCE</scope>
    <source>
        <strain evidence="2">CrO1</strain>
    </source>
</reference>
<gene>
    <name evidence="2" type="ORF">I8E28_05195</name>
</gene>
<dbReference type="Proteomes" id="UP000617041">
    <property type="component" value="Unassembled WGS sequence"/>
</dbReference>
<evidence type="ECO:0008006" key="4">
    <source>
        <dbReference type="Google" id="ProtNLM"/>
    </source>
</evidence>
<organism evidence="2 3">
    <name type="scientific">Ramlibacter algicola</name>
    <dbReference type="NCBI Taxonomy" id="2795217"/>
    <lineage>
        <taxon>Bacteria</taxon>
        <taxon>Pseudomonadati</taxon>
        <taxon>Pseudomonadota</taxon>
        <taxon>Betaproteobacteria</taxon>
        <taxon>Burkholderiales</taxon>
        <taxon>Comamonadaceae</taxon>
        <taxon>Ramlibacter</taxon>
    </lineage>
</organism>
<dbReference type="PROSITE" id="PS51257">
    <property type="entry name" value="PROKAR_LIPOPROTEIN"/>
    <property type="match status" value="1"/>
</dbReference>